<keyword evidence="1" id="KW-0147">Chitin-binding</keyword>
<keyword evidence="7" id="KW-1133">Transmembrane helix</keyword>
<organism evidence="9 10">
    <name type="scientific">Aedes albopictus</name>
    <name type="common">Asian tiger mosquito</name>
    <name type="synonym">Stegomyia albopicta</name>
    <dbReference type="NCBI Taxonomy" id="7160"/>
    <lineage>
        <taxon>Eukaryota</taxon>
        <taxon>Metazoa</taxon>
        <taxon>Ecdysozoa</taxon>
        <taxon>Arthropoda</taxon>
        <taxon>Hexapoda</taxon>
        <taxon>Insecta</taxon>
        <taxon>Pterygota</taxon>
        <taxon>Neoptera</taxon>
        <taxon>Endopterygota</taxon>
        <taxon>Diptera</taxon>
        <taxon>Nematocera</taxon>
        <taxon>Culicoidea</taxon>
        <taxon>Culicidae</taxon>
        <taxon>Culicinae</taxon>
        <taxon>Aedini</taxon>
        <taxon>Aedes</taxon>
        <taxon>Stegomyia</taxon>
    </lineage>
</organism>
<dbReference type="InterPro" id="IPR051940">
    <property type="entry name" value="Chitin_bind-dev_reg"/>
</dbReference>
<feature type="domain" description="Chitin-binding type-2" evidence="8">
    <location>
        <begin position="318"/>
        <end position="375"/>
    </location>
</feature>
<accession>A0ABM1YRD8</accession>
<evidence type="ECO:0000256" key="6">
    <source>
        <dbReference type="SAM" id="MobiDB-lite"/>
    </source>
</evidence>
<proteinExistence type="predicted"/>
<name>A0ABM1YRD8_AEDAL</name>
<evidence type="ECO:0000256" key="3">
    <source>
        <dbReference type="ARBA" id="ARBA00022737"/>
    </source>
</evidence>
<keyword evidence="7" id="KW-0472">Membrane</keyword>
<dbReference type="SMART" id="SM00494">
    <property type="entry name" value="ChtBD2"/>
    <property type="match status" value="9"/>
</dbReference>
<keyword evidence="5" id="KW-0325">Glycoprotein</keyword>
<evidence type="ECO:0000256" key="5">
    <source>
        <dbReference type="ARBA" id="ARBA00023180"/>
    </source>
</evidence>
<keyword evidence="3" id="KW-0677">Repeat</keyword>
<dbReference type="Pfam" id="PF01607">
    <property type="entry name" value="CBM_14"/>
    <property type="match status" value="8"/>
</dbReference>
<feature type="transmembrane region" description="Helical" evidence="7">
    <location>
        <begin position="72"/>
        <end position="96"/>
    </location>
</feature>
<feature type="domain" description="Chitin-binding type-2" evidence="8">
    <location>
        <begin position="250"/>
        <end position="311"/>
    </location>
</feature>
<feature type="domain" description="Chitin-binding type-2" evidence="8">
    <location>
        <begin position="503"/>
        <end position="559"/>
    </location>
</feature>
<feature type="compositionally biased region" description="Basic residues" evidence="6">
    <location>
        <begin position="1"/>
        <end position="11"/>
    </location>
</feature>
<evidence type="ECO:0000256" key="4">
    <source>
        <dbReference type="ARBA" id="ARBA00023157"/>
    </source>
</evidence>
<dbReference type="Proteomes" id="UP000069940">
    <property type="component" value="Unassembled WGS sequence"/>
</dbReference>
<dbReference type="PANTHER" id="PTHR23301">
    <property type="entry name" value="CHITIN BINDING PERITROPHIN-A"/>
    <property type="match status" value="1"/>
</dbReference>
<dbReference type="PANTHER" id="PTHR23301:SF0">
    <property type="entry name" value="CHITIN-BINDING TYPE-2 DOMAIN-CONTAINING PROTEIN-RELATED"/>
    <property type="match status" value="1"/>
</dbReference>
<feature type="domain" description="Chitin-binding type-2" evidence="8">
    <location>
        <begin position="380"/>
        <end position="439"/>
    </location>
</feature>
<dbReference type="EnsemblMetazoa" id="AALFPA23_011475.R16274">
    <property type="protein sequence ID" value="AALFPA23_011475.P16274"/>
    <property type="gene ID" value="AALFPA23_011475"/>
</dbReference>
<dbReference type="GeneID" id="109407331"/>
<dbReference type="InterPro" id="IPR002557">
    <property type="entry name" value="Chitin-bd_dom"/>
</dbReference>
<evidence type="ECO:0000256" key="2">
    <source>
        <dbReference type="ARBA" id="ARBA00022729"/>
    </source>
</evidence>
<protein>
    <recommendedName>
        <fullName evidence="8">Chitin-binding type-2 domain-containing protein</fullName>
    </recommendedName>
</protein>
<feature type="domain" description="Chitin-binding type-2" evidence="8">
    <location>
        <begin position="181"/>
        <end position="237"/>
    </location>
</feature>
<dbReference type="PROSITE" id="PS50940">
    <property type="entry name" value="CHIT_BIND_II"/>
    <property type="match status" value="9"/>
</dbReference>
<dbReference type="RefSeq" id="XP_029727151.2">
    <property type="nucleotide sequence ID" value="XM_029871291.2"/>
</dbReference>
<reference evidence="9" key="2">
    <citation type="submission" date="2025-05" db="UniProtKB">
        <authorList>
            <consortium name="EnsemblMetazoa"/>
        </authorList>
    </citation>
    <scope>IDENTIFICATION</scope>
    <source>
        <strain evidence="9">Foshan</strain>
    </source>
</reference>
<sequence>MIMRKMPHRKATLPLSTTTADQQSKQHNQSVGDGGNGCHWSSGSRSSTLVGLGRGCSGGSPRHRTQHWRTGIVRCYGGNLLILFTATVATALTVLASERKLQMPGRVVFKILHGGSIQSGTSALQIKCTHHDEFLYASPASKCTSYYRCYQGDLIRYRCNEKSVFDFYQQKCIRNEGTCYEPICTGKTNGIYADTTQACRRSYECRGGKLIAIENCPLGHLFDGSKCAPQHEVSCESPKISAIAFPFSGDDRCYGRQNGNHIIDDDQCKKFMICHENIVVEVLECPFGYVYNEVTRRCTYTGGIGSAGCMSNFMDEGDDTCSNIPDGPHLDPTTRDCKRYIECMDGRLLSNYECPRATVFNGVQCVPDVLYHCPRAAFPGDICEKKHDGFYIDPRKGCSYYVRCENHRTVENHSCPSGLHYNPSENLCMEQLNSEFCRETAYSNECVQRSAGYYQDTSEQSKCSQYFYCYNGNKTTLRCGPGLVFDGENCVSSSVYSCPSTNFNSCIGKSNGYYRDPTGGCRSYFYCSEGIKTSYLCSAGQIFSNGHCVGRLEDTSCQDDEVCAGKSDGYYQDHQSNCRNYFYCQSGEKLQTLTCRGSKIFNGQSCVPQETYACPRDNSGADPLLNCLPRPCSSVCSRNGFQNDYDNDCESYFFCIEGKRTTLSCSSNYVFNGEICVPRDTYRCPKYCETEVSCK</sequence>
<evidence type="ECO:0000259" key="8">
    <source>
        <dbReference type="PROSITE" id="PS50940"/>
    </source>
</evidence>
<keyword evidence="10" id="KW-1185">Reference proteome</keyword>
<dbReference type="Gene3D" id="2.170.140.10">
    <property type="entry name" value="Chitin binding domain"/>
    <property type="match status" value="3"/>
</dbReference>
<feature type="domain" description="Chitin-binding type-2" evidence="8">
    <location>
        <begin position="560"/>
        <end position="616"/>
    </location>
</feature>
<feature type="compositionally biased region" description="Polar residues" evidence="6">
    <location>
        <begin position="14"/>
        <end position="31"/>
    </location>
</feature>
<feature type="domain" description="Chitin-binding type-2" evidence="8">
    <location>
        <begin position="125"/>
        <end position="179"/>
    </location>
</feature>
<dbReference type="InterPro" id="IPR036508">
    <property type="entry name" value="Chitin-bd_dom_sf"/>
</dbReference>
<reference evidence="10" key="1">
    <citation type="journal article" date="2015" name="Proc. Natl. Acad. Sci. U.S.A.">
        <title>Genome sequence of the Asian Tiger mosquito, Aedes albopictus, reveals insights into its biology, genetics, and evolution.</title>
        <authorList>
            <person name="Chen X.G."/>
            <person name="Jiang X."/>
            <person name="Gu J."/>
            <person name="Xu M."/>
            <person name="Wu Y."/>
            <person name="Deng Y."/>
            <person name="Zhang C."/>
            <person name="Bonizzoni M."/>
            <person name="Dermauw W."/>
            <person name="Vontas J."/>
            <person name="Armbruster P."/>
            <person name="Huang X."/>
            <person name="Yang Y."/>
            <person name="Zhang H."/>
            <person name="He W."/>
            <person name="Peng H."/>
            <person name="Liu Y."/>
            <person name="Wu K."/>
            <person name="Chen J."/>
            <person name="Lirakis M."/>
            <person name="Topalis P."/>
            <person name="Van Leeuwen T."/>
            <person name="Hall A.B."/>
            <person name="Jiang X."/>
            <person name="Thorpe C."/>
            <person name="Mueller R.L."/>
            <person name="Sun C."/>
            <person name="Waterhouse R.M."/>
            <person name="Yan G."/>
            <person name="Tu Z.J."/>
            <person name="Fang X."/>
            <person name="James A.A."/>
        </authorList>
    </citation>
    <scope>NUCLEOTIDE SEQUENCE [LARGE SCALE GENOMIC DNA]</scope>
    <source>
        <strain evidence="10">Foshan</strain>
    </source>
</reference>
<keyword evidence="7" id="KW-0812">Transmembrane</keyword>
<keyword evidence="4" id="KW-1015">Disulfide bond</keyword>
<feature type="domain" description="Chitin-binding type-2" evidence="8">
    <location>
        <begin position="443"/>
        <end position="500"/>
    </location>
</feature>
<evidence type="ECO:0000313" key="10">
    <source>
        <dbReference type="Proteomes" id="UP000069940"/>
    </source>
</evidence>
<evidence type="ECO:0000256" key="1">
    <source>
        <dbReference type="ARBA" id="ARBA00022669"/>
    </source>
</evidence>
<feature type="domain" description="Chitin-binding type-2" evidence="8">
    <location>
        <begin position="633"/>
        <end position="686"/>
    </location>
</feature>
<evidence type="ECO:0000313" key="9">
    <source>
        <dbReference type="EnsemblMetazoa" id="AALFPA23_011475.P16274"/>
    </source>
</evidence>
<evidence type="ECO:0000256" key="7">
    <source>
        <dbReference type="SAM" id="Phobius"/>
    </source>
</evidence>
<feature type="region of interest" description="Disordered" evidence="6">
    <location>
        <begin position="1"/>
        <end position="38"/>
    </location>
</feature>
<keyword evidence="2" id="KW-0732">Signal</keyword>
<dbReference type="SUPFAM" id="SSF57625">
    <property type="entry name" value="Invertebrate chitin-binding proteins"/>
    <property type="match status" value="8"/>
</dbReference>